<dbReference type="RefSeq" id="WP_200613284.1">
    <property type="nucleotide sequence ID" value="NZ_JAEHHL010000015.1"/>
</dbReference>
<accession>A0A8J7MBD4</accession>
<proteinExistence type="predicted"/>
<dbReference type="AlphaFoldDB" id="A0A8J7MBD4"/>
<keyword evidence="2" id="KW-1185">Reference proteome</keyword>
<evidence type="ECO:0000313" key="2">
    <source>
        <dbReference type="Proteomes" id="UP000655420"/>
    </source>
</evidence>
<evidence type="ECO:0008006" key="3">
    <source>
        <dbReference type="Google" id="ProtNLM"/>
    </source>
</evidence>
<reference evidence="1" key="1">
    <citation type="submission" date="2020-12" db="EMBL/GenBank/DDBJ databases">
        <title>Bacterial taxonomy.</title>
        <authorList>
            <person name="Pan X."/>
        </authorList>
    </citation>
    <scope>NUCLEOTIDE SEQUENCE</scope>
    <source>
        <strain evidence="1">M0105</strain>
    </source>
</reference>
<comment type="caution">
    <text evidence="1">The sequence shown here is derived from an EMBL/GenBank/DDBJ whole genome shotgun (WGS) entry which is preliminary data.</text>
</comment>
<dbReference type="Proteomes" id="UP000655420">
    <property type="component" value="Unassembled WGS sequence"/>
</dbReference>
<name>A0A8J7MBD4_9RHOB</name>
<protein>
    <recommendedName>
        <fullName evidence="3">DUF4261 domain-containing protein</fullName>
    </recommendedName>
</protein>
<organism evidence="1 2">
    <name type="scientific">Thermohalobaculum xanthum</name>
    <dbReference type="NCBI Taxonomy" id="2753746"/>
    <lineage>
        <taxon>Bacteria</taxon>
        <taxon>Pseudomonadati</taxon>
        <taxon>Pseudomonadota</taxon>
        <taxon>Alphaproteobacteria</taxon>
        <taxon>Rhodobacterales</taxon>
        <taxon>Paracoccaceae</taxon>
        <taxon>Thermohalobaculum</taxon>
    </lineage>
</organism>
<gene>
    <name evidence="1" type="ORF">H0I76_18140</name>
</gene>
<dbReference type="EMBL" id="JAEHHL010000015">
    <property type="protein sequence ID" value="MBK0401122.1"/>
    <property type="molecule type" value="Genomic_DNA"/>
</dbReference>
<evidence type="ECO:0000313" key="1">
    <source>
        <dbReference type="EMBL" id="MBK0401122.1"/>
    </source>
</evidence>
<sequence>MMFGGGLEQRLRKELARREHFSILLPMPEPVSAPDPKAFRDALRAVVAHAGATVELHPLMRNGVPAQRSSGLGRLFPIKAPEMSGHDLFFVVADVAIWIAFHDRPIGDADEVGRFVNPEAWPGGRTALSSHRAHIEICDLGLMGRRQMSPPDAAFNRAVAVTAAAAAVVRAAMPLALLWLPARGALAPADFRDQLARVLAGRAPLELWMRWFFLRAGEGERPGVITRGLIPFIGREIEVRPSPRPESEALALAFATASFLIDQRGAVKDGQLVTPVPGLSARVRLGESRVRRGLQVIELTIPSPRKAG</sequence>